<evidence type="ECO:0000313" key="1">
    <source>
        <dbReference type="EMBL" id="EQM87114.1"/>
    </source>
</evidence>
<proteinExistence type="predicted"/>
<dbReference type="InterPro" id="IPR046288">
    <property type="entry name" value="DUF6325"/>
</dbReference>
<dbReference type="PATRIC" id="fig|1333857.3.peg.29"/>
<comment type="caution">
    <text evidence="1">The sequence shown here is derived from an EMBL/GenBank/DDBJ whole genome shotgun (WGS) entry which is preliminary data.</text>
</comment>
<dbReference type="EMBL" id="ATAO01000001">
    <property type="protein sequence ID" value="EQM87114.1"/>
    <property type="molecule type" value="Genomic_DNA"/>
</dbReference>
<evidence type="ECO:0008006" key="3">
    <source>
        <dbReference type="Google" id="ProtNLM"/>
    </source>
</evidence>
<gene>
    <name evidence="1" type="ORF">L687_00140</name>
</gene>
<dbReference type="Proteomes" id="UP000016033">
    <property type="component" value="Unassembled WGS sequence"/>
</dbReference>
<dbReference type="Pfam" id="PF19850">
    <property type="entry name" value="DUF6325"/>
    <property type="match status" value="1"/>
</dbReference>
<evidence type="ECO:0000313" key="2">
    <source>
        <dbReference type="Proteomes" id="UP000016033"/>
    </source>
</evidence>
<reference evidence="1 2" key="1">
    <citation type="journal article" date="2013" name="Genome Announc.">
        <title>Whole-genome sequences of five oyster-associated bacteria show potential for crude oil hydrocarbon degradation.</title>
        <authorList>
            <person name="Chauhan A."/>
            <person name="Green S."/>
            <person name="Pathak A."/>
            <person name="Thomas J."/>
            <person name="Venkatramanan R."/>
        </authorList>
    </citation>
    <scope>NUCLEOTIDE SEQUENCE [LARGE SCALE GENOMIC DNA]</scope>
    <source>
        <strain evidence="1 2">MF109</strain>
    </source>
</reference>
<dbReference type="AlphaFoldDB" id="T5L4A3"/>
<protein>
    <recommendedName>
        <fullName evidence="3">DUF1269 domain-containing protein</fullName>
    </recommendedName>
</protein>
<sequence length="148" mass="16343">MVEVVDVTTLQALGDVEFVAVHLEGDRLRPNVLEALLRQVEAGAIRLLDFLMIERLDLEEHRIVEVDRDEFALAGLALETPGLIGEDDARHFAATVPLGALAALILVEPIWVERFARDVDHREDRILATQPIPASIANTILSSALHEV</sequence>
<organism evidence="1 2">
    <name type="scientific">Microbacterium maritypicum MF109</name>
    <dbReference type="NCBI Taxonomy" id="1333857"/>
    <lineage>
        <taxon>Bacteria</taxon>
        <taxon>Bacillati</taxon>
        <taxon>Actinomycetota</taxon>
        <taxon>Actinomycetes</taxon>
        <taxon>Micrococcales</taxon>
        <taxon>Microbacteriaceae</taxon>
        <taxon>Microbacterium</taxon>
    </lineage>
</organism>
<name>T5L4A3_MICMQ</name>
<accession>T5L4A3</accession>